<evidence type="ECO:0000256" key="6">
    <source>
        <dbReference type="ARBA" id="ARBA00023136"/>
    </source>
</evidence>
<evidence type="ECO:0000259" key="9">
    <source>
        <dbReference type="Pfam" id="PF13962"/>
    </source>
</evidence>
<evidence type="ECO:0000256" key="1">
    <source>
        <dbReference type="ARBA" id="ARBA00004141"/>
    </source>
</evidence>
<gene>
    <name evidence="10" type="ORF">FSB_LOCUS20603</name>
</gene>
<evidence type="ECO:0000256" key="4">
    <source>
        <dbReference type="ARBA" id="ARBA00022989"/>
    </source>
</evidence>
<organism evidence="10">
    <name type="scientific">Fagus sylvatica</name>
    <name type="common">Beechnut</name>
    <dbReference type="NCBI Taxonomy" id="28930"/>
    <lineage>
        <taxon>Eukaryota</taxon>
        <taxon>Viridiplantae</taxon>
        <taxon>Streptophyta</taxon>
        <taxon>Embryophyta</taxon>
        <taxon>Tracheophyta</taxon>
        <taxon>Spermatophyta</taxon>
        <taxon>Magnoliopsida</taxon>
        <taxon>eudicotyledons</taxon>
        <taxon>Gunneridae</taxon>
        <taxon>Pentapetalae</taxon>
        <taxon>rosids</taxon>
        <taxon>fabids</taxon>
        <taxon>Fagales</taxon>
        <taxon>Fagaceae</taxon>
        <taxon>Fagus</taxon>
    </lineage>
</organism>
<sequence>MIGDTALHVAAKFGKLDIIKVLTVEFGKRRHADDFVNKQLLRIKNQIGNTALHVAVITQNLNEVKYLVSIDPEVAYYLNEEKISPFYLAVETKNKEILKALLEEARDLDDVERPRPRGESPIYAIILRRNKACKNGHVDIVNELLEQQWPNPTEFLNNEGQNILHIAAKCGKYVVVRNLLRNPKLEMFVINAKDNLGNTALHLASMNLHPNVVCSLTWEDKEDKRVDLELRNNDGLTAIDVVADRGSWPPSTLREGFTFSALSSAGTKISDAGKKILQRRSTPAPKHYKDMVNLLSLVTILVATVTFAAGLTVPGGFNSTDKDTGIATLVHKGMFQIFIICDTIAMYCSIAGTFILMWAQLGDYHIAFTAFFFALLFLGAALFTTSLAFMSAIYVVVSKVTWLAIVVLITGIVFLTILSTIYIMLIFPFGYSNPVIHYICHYIILFMSPLIGGNYRVEDYLKKKKSDRLAEKDKGKQIQGSSIGLDSV</sequence>
<proteinExistence type="predicted"/>
<dbReference type="InterPro" id="IPR002110">
    <property type="entry name" value="Ankyrin_rpt"/>
</dbReference>
<feature type="domain" description="PGG" evidence="9">
    <location>
        <begin position="286"/>
        <end position="396"/>
    </location>
</feature>
<dbReference type="Gene3D" id="1.25.40.20">
    <property type="entry name" value="Ankyrin repeat-containing domain"/>
    <property type="match status" value="1"/>
</dbReference>
<evidence type="ECO:0000256" key="5">
    <source>
        <dbReference type="ARBA" id="ARBA00023043"/>
    </source>
</evidence>
<dbReference type="GO" id="GO:0005886">
    <property type="term" value="C:plasma membrane"/>
    <property type="evidence" value="ECO:0007669"/>
    <property type="project" value="TreeGrafter"/>
</dbReference>
<evidence type="ECO:0000256" key="7">
    <source>
        <dbReference type="PROSITE-ProRule" id="PRU00023"/>
    </source>
</evidence>
<evidence type="ECO:0000256" key="2">
    <source>
        <dbReference type="ARBA" id="ARBA00022692"/>
    </source>
</evidence>
<keyword evidence="2 8" id="KW-0812">Transmembrane</keyword>
<dbReference type="PROSITE" id="PS50297">
    <property type="entry name" value="ANK_REP_REGION"/>
    <property type="match status" value="1"/>
</dbReference>
<dbReference type="PANTHER" id="PTHR24186">
    <property type="entry name" value="PROTEIN PHOSPHATASE 1 REGULATORY SUBUNIT"/>
    <property type="match status" value="1"/>
</dbReference>
<dbReference type="PANTHER" id="PTHR24186:SF46">
    <property type="entry name" value="PROTEIN ACCELERATED CELL DEATH 6-LIKE"/>
    <property type="match status" value="1"/>
</dbReference>
<dbReference type="InterPro" id="IPR026961">
    <property type="entry name" value="PGG_dom"/>
</dbReference>
<feature type="transmembrane region" description="Helical" evidence="8">
    <location>
        <begin position="291"/>
        <end position="313"/>
    </location>
</feature>
<feature type="transmembrane region" description="Helical" evidence="8">
    <location>
        <begin position="334"/>
        <end position="358"/>
    </location>
</feature>
<keyword evidence="6 8" id="KW-0472">Membrane</keyword>
<feature type="repeat" description="ANK" evidence="7">
    <location>
        <begin position="2"/>
        <end position="22"/>
    </location>
</feature>
<keyword evidence="5 7" id="KW-0040">ANK repeat</keyword>
<dbReference type="AlphaFoldDB" id="A0A2N9G0P2"/>
<feature type="transmembrane region" description="Helical" evidence="8">
    <location>
        <begin position="435"/>
        <end position="455"/>
    </location>
</feature>
<dbReference type="Pfam" id="PF12796">
    <property type="entry name" value="Ank_2"/>
    <property type="match status" value="2"/>
</dbReference>
<name>A0A2N9G0P2_FAGSY</name>
<evidence type="ECO:0000313" key="10">
    <source>
        <dbReference type="EMBL" id="SPC92721.1"/>
    </source>
</evidence>
<dbReference type="SUPFAM" id="SSF48403">
    <property type="entry name" value="Ankyrin repeat"/>
    <property type="match status" value="1"/>
</dbReference>
<protein>
    <recommendedName>
        <fullName evidence="9">PGG domain-containing protein</fullName>
    </recommendedName>
</protein>
<keyword evidence="3" id="KW-0677">Repeat</keyword>
<evidence type="ECO:0000256" key="3">
    <source>
        <dbReference type="ARBA" id="ARBA00022737"/>
    </source>
</evidence>
<feature type="transmembrane region" description="Helical" evidence="8">
    <location>
        <begin position="364"/>
        <end position="390"/>
    </location>
</feature>
<comment type="subcellular location">
    <subcellularLocation>
        <location evidence="1">Membrane</location>
        <topology evidence="1">Multi-pass membrane protein</topology>
    </subcellularLocation>
</comment>
<evidence type="ECO:0000256" key="8">
    <source>
        <dbReference type="SAM" id="Phobius"/>
    </source>
</evidence>
<dbReference type="EMBL" id="OIVN01001334">
    <property type="protein sequence ID" value="SPC92721.1"/>
    <property type="molecule type" value="Genomic_DNA"/>
</dbReference>
<dbReference type="SMART" id="SM00248">
    <property type="entry name" value="ANK"/>
    <property type="match status" value="6"/>
</dbReference>
<feature type="transmembrane region" description="Helical" evidence="8">
    <location>
        <begin position="402"/>
        <end position="429"/>
    </location>
</feature>
<dbReference type="Pfam" id="PF13962">
    <property type="entry name" value="PGG"/>
    <property type="match status" value="1"/>
</dbReference>
<dbReference type="InterPro" id="IPR036770">
    <property type="entry name" value="Ankyrin_rpt-contain_sf"/>
</dbReference>
<accession>A0A2N9G0P2</accession>
<reference evidence="10" key="1">
    <citation type="submission" date="2018-02" db="EMBL/GenBank/DDBJ databases">
        <authorList>
            <person name="Cohen D.B."/>
            <person name="Kent A.D."/>
        </authorList>
    </citation>
    <scope>NUCLEOTIDE SEQUENCE</scope>
</reference>
<keyword evidence="4 8" id="KW-1133">Transmembrane helix</keyword>
<dbReference type="PROSITE" id="PS50088">
    <property type="entry name" value="ANK_REPEAT"/>
    <property type="match status" value="1"/>
</dbReference>